<organism evidence="4">
    <name type="scientific">Aureococcus anophagefferens</name>
    <name type="common">Harmful bloom alga</name>
    <dbReference type="NCBI Taxonomy" id="44056"/>
    <lineage>
        <taxon>Eukaryota</taxon>
        <taxon>Sar</taxon>
        <taxon>Stramenopiles</taxon>
        <taxon>Ochrophyta</taxon>
        <taxon>Pelagophyceae</taxon>
        <taxon>Pelagomonadales</taxon>
        <taxon>Pelagomonadaceae</taxon>
        <taxon>Aureococcus</taxon>
    </lineage>
</organism>
<dbReference type="PRINTS" id="PR00190">
    <property type="entry name" value="ACTIN"/>
</dbReference>
<dbReference type="KEGG" id="aaf:AURANDRAFT_29532"/>
<dbReference type="Gene3D" id="3.30.420.40">
    <property type="match status" value="2"/>
</dbReference>
<dbReference type="SMART" id="SM00268">
    <property type="entry name" value="ACTIN"/>
    <property type="match status" value="1"/>
</dbReference>
<dbReference type="Proteomes" id="UP000002729">
    <property type="component" value="Unassembled WGS sequence"/>
</dbReference>
<dbReference type="SUPFAM" id="SSF53067">
    <property type="entry name" value="Actin-like ATPase domain"/>
    <property type="match status" value="2"/>
</dbReference>
<keyword evidence="4" id="KW-1185">Reference proteome</keyword>
<proteinExistence type="inferred from homology"/>
<dbReference type="OrthoDB" id="5132116at2759"/>
<gene>
    <name evidence="3" type="ORF">AURANDRAFT_29532</name>
</gene>
<dbReference type="InterPro" id="IPR043129">
    <property type="entry name" value="ATPase_NBD"/>
</dbReference>
<dbReference type="eggNOG" id="KOG0676">
    <property type="taxonomic scope" value="Eukaryota"/>
</dbReference>
<reference evidence="3 4" key="1">
    <citation type="journal article" date="2011" name="Proc. Natl. Acad. Sci. U.S.A.">
        <title>Niche of harmful alga Aureococcus anophagefferens revealed through ecogenomics.</title>
        <authorList>
            <person name="Gobler C.J."/>
            <person name="Berry D.L."/>
            <person name="Dyhrman S.T."/>
            <person name="Wilhelm S.W."/>
            <person name="Salamov A."/>
            <person name="Lobanov A.V."/>
            <person name="Zhang Y."/>
            <person name="Collier J.L."/>
            <person name="Wurch L.L."/>
            <person name="Kustka A.B."/>
            <person name="Dill B.D."/>
            <person name="Shah M."/>
            <person name="VerBerkmoes N.C."/>
            <person name="Kuo A."/>
            <person name="Terry A."/>
            <person name="Pangilinan J."/>
            <person name="Lindquist E.A."/>
            <person name="Lucas S."/>
            <person name="Paulsen I.T."/>
            <person name="Hattenrath-Lehmann T.K."/>
            <person name="Talmage S.C."/>
            <person name="Walker E.A."/>
            <person name="Koch F."/>
            <person name="Burson A.M."/>
            <person name="Marcoval M.A."/>
            <person name="Tang Y.Z."/>
            <person name="Lecleir G.R."/>
            <person name="Coyne K.J."/>
            <person name="Berg G.M."/>
            <person name="Bertrand E.M."/>
            <person name="Saito M.A."/>
            <person name="Gladyshev V.N."/>
            <person name="Grigoriev I.V."/>
        </authorList>
    </citation>
    <scope>NUCLEOTIDE SEQUENCE [LARGE SCALE GENOMIC DNA]</scope>
    <source>
        <strain evidence="4">CCMP 1984</strain>
    </source>
</reference>
<dbReference type="InParanoid" id="F0YFE6"/>
<dbReference type="GeneID" id="20220743"/>
<protein>
    <recommendedName>
        <fullName evidence="5">Actin</fullName>
    </recommendedName>
</protein>
<feature type="non-terminal residue" evidence="3">
    <location>
        <position position="1"/>
    </location>
</feature>
<sequence length="298" mass="31948">VRRPLRDGKLEDWDAVEELWARAFAQMRRPGPPRDDGPGHPVLAAYPSDATAVARERYLELLFETFGCEAAYLSRAATLAAFAAGRPSALVVDCGAGSTSVAPVVDGYCAHWAPRAALRGVSGGAASAAAAYAAWPEGFRDFVDRGAARDLKESHCVVPKGYGLAVQVARDKQSFELPDGTVVDPAEPPAVAALPEMIRAALERVDVDVRKDLLLNLLLTGGGSCFAGLPERLHGDVSLALSSPFKVKVVAPSKFERKFGVWIGGSILTSLGSFQQMWLSKREYDDDGPARLVEGRWD</sequence>
<dbReference type="EMBL" id="GL833136">
    <property type="protein sequence ID" value="EGB06178.1"/>
    <property type="molecule type" value="Genomic_DNA"/>
</dbReference>
<evidence type="ECO:0000313" key="4">
    <source>
        <dbReference type="Proteomes" id="UP000002729"/>
    </source>
</evidence>
<accession>F0YFE6</accession>
<comment type="similarity">
    <text evidence="2">Belongs to the actin family.</text>
</comment>
<dbReference type="InterPro" id="IPR004000">
    <property type="entry name" value="Actin"/>
</dbReference>
<evidence type="ECO:0008006" key="5">
    <source>
        <dbReference type="Google" id="ProtNLM"/>
    </source>
</evidence>
<evidence type="ECO:0000256" key="2">
    <source>
        <dbReference type="RuleBase" id="RU000487"/>
    </source>
</evidence>
<evidence type="ECO:0000256" key="1">
    <source>
        <dbReference type="ARBA" id="ARBA00049360"/>
    </source>
</evidence>
<name>F0YFE6_AURAN</name>
<dbReference type="PANTHER" id="PTHR11937">
    <property type="entry name" value="ACTIN"/>
    <property type="match status" value="1"/>
</dbReference>
<comment type="catalytic activity">
    <reaction evidence="1">
        <text>ATP + H2O = ADP + phosphate + H(+)</text>
        <dbReference type="Rhea" id="RHEA:13065"/>
        <dbReference type="ChEBI" id="CHEBI:15377"/>
        <dbReference type="ChEBI" id="CHEBI:15378"/>
        <dbReference type="ChEBI" id="CHEBI:30616"/>
        <dbReference type="ChEBI" id="CHEBI:43474"/>
        <dbReference type="ChEBI" id="CHEBI:456216"/>
    </reaction>
</comment>
<dbReference type="Pfam" id="PF00022">
    <property type="entry name" value="Actin"/>
    <property type="match status" value="2"/>
</dbReference>
<dbReference type="RefSeq" id="XP_009039130.1">
    <property type="nucleotide sequence ID" value="XM_009040882.1"/>
</dbReference>
<evidence type="ECO:0000313" key="3">
    <source>
        <dbReference type="EMBL" id="EGB06178.1"/>
    </source>
</evidence>
<dbReference type="AlphaFoldDB" id="F0YFE6"/>
<dbReference type="Gene3D" id="3.90.640.10">
    <property type="entry name" value="Actin, Chain A, domain 4"/>
    <property type="match status" value="1"/>
</dbReference>
<dbReference type="OMA" id="HEVNSKK"/>